<keyword evidence="2" id="KW-0597">Phosphoprotein</keyword>
<keyword evidence="1" id="KW-0343">GTPase activation</keyword>
<evidence type="ECO:0000313" key="7">
    <source>
        <dbReference type="Proteomes" id="UP000494165"/>
    </source>
</evidence>
<dbReference type="Gene3D" id="3.40.50.11210">
    <property type="entry name" value="Rap/Ran-GAP"/>
    <property type="match status" value="1"/>
</dbReference>
<dbReference type="InterPro" id="IPR011333">
    <property type="entry name" value="SKP1/BTB/POZ_sf"/>
</dbReference>
<feature type="compositionally biased region" description="Low complexity" evidence="4">
    <location>
        <begin position="314"/>
        <end position="324"/>
    </location>
</feature>
<dbReference type="Gene3D" id="2.10.110.10">
    <property type="entry name" value="Cysteine Rich Protein"/>
    <property type="match status" value="1"/>
</dbReference>
<dbReference type="InterPro" id="IPR050989">
    <property type="entry name" value="Rap1_Ran_GAP"/>
</dbReference>
<dbReference type="Pfam" id="PF21022">
    <property type="entry name" value="Rap-GAP_dimer"/>
    <property type="match status" value="1"/>
</dbReference>
<protein>
    <recommendedName>
        <fullName evidence="5">Rap-GAP domain-containing protein</fullName>
    </recommendedName>
</protein>
<feature type="region of interest" description="Disordered" evidence="4">
    <location>
        <begin position="1482"/>
        <end position="1513"/>
    </location>
</feature>
<feature type="compositionally biased region" description="Low complexity" evidence="4">
    <location>
        <begin position="445"/>
        <end position="456"/>
    </location>
</feature>
<feature type="compositionally biased region" description="Basic and acidic residues" evidence="4">
    <location>
        <begin position="672"/>
        <end position="703"/>
    </location>
</feature>
<feature type="compositionally biased region" description="Polar residues" evidence="4">
    <location>
        <begin position="334"/>
        <end position="352"/>
    </location>
</feature>
<dbReference type="GO" id="GO:0005737">
    <property type="term" value="C:cytoplasm"/>
    <property type="evidence" value="ECO:0007669"/>
    <property type="project" value="TreeGrafter"/>
</dbReference>
<feature type="compositionally biased region" description="Low complexity" evidence="4">
    <location>
        <begin position="237"/>
        <end position="251"/>
    </location>
</feature>
<dbReference type="SUPFAM" id="SSF54695">
    <property type="entry name" value="POZ domain"/>
    <property type="match status" value="1"/>
</dbReference>
<reference evidence="6 7" key="1">
    <citation type="submission" date="2020-04" db="EMBL/GenBank/DDBJ databases">
        <authorList>
            <person name="Alioto T."/>
            <person name="Alioto T."/>
            <person name="Gomez Garrido J."/>
        </authorList>
    </citation>
    <scope>NUCLEOTIDE SEQUENCE [LARGE SCALE GENOMIC DNA]</scope>
</reference>
<feature type="compositionally biased region" description="Acidic residues" evidence="4">
    <location>
        <begin position="1006"/>
        <end position="1016"/>
    </location>
</feature>
<feature type="compositionally biased region" description="Low complexity" evidence="4">
    <location>
        <begin position="506"/>
        <end position="530"/>
    </location>
</feature>
<dbReference type="CDD" id="cd08368">
    <property type="entry name" value="LIM"/>
    <property type="match status" value="1"/>
</dbReference>
<accession>A0A8S1CQG3</accession>
<feature type="region of interest" description="Disordered" evidence="4">
    <location>
        <begin position="224"/>
        <end position="255"/>
    </location>
</feature>
<dbReference type="Gene3D" id="1.25.40.420">
    <property type="match status" value="1"/>
</dbReference>
<gene>
    <name evidence="6" type="ORF">CLODIP_2_CD08510</name>
</gene>
<evidence type="ECO:0000256" key="1">
    <source>
        <dbReference type="ARBA" id="ARBA00022468"/>
    </source>
</evidence>
<sequence length="1842" mass="205656">MSSVSKKSSVRRQVALEWAGSLCGLVRPCYPFAGGSNDDICPQAAVSSTSASAANTLTTTTKTNTILGSSPVSPTGPKRDIIFANTFLHSYSYQHHLLAPRYNPAAVSTEASDGARGLARVGSTRRRNSQRRGLLRRQRSVAFRAGTVSGSAVATASSAAAPAASAADHEMGLPSPRLHHYRTMTAICFVCNLPILSHQVGLVWQGGNGWDDLMREQVEESTLRQRLGRRDSAAQITSISPPTETRETSPPVCRRRRSSLAQLTDILREWGSGVGVGLGKSDISTGSTRRRSTKELSRRDTLADLARSLPWGRSTDSSSTSASTKMRKRRESTIDSSKGSSGRNRRASTSSGADLRSDIARFWGRRDSSRRRHQRQSRQSEPPPEQRRGSEESTSDGRSRKDSVPQLRSSRRGSRVSAATSPDPSSGGGKYHSPLSSDCREGQRPSTSSTASDSAPGGLGPAKPTVDQSSSSSDNAVTGVVSHQQPPQPLHVPFSGPALFVQQPSTTTGPGLTVPGPLPILPTTVVTQATTPPPTSPVNTTTTTTTGTATSTDTPHLATRKDSTTQIYYKGRRDSRTQISPEGRGGTSKEASPKFPRLPRQSTAIDDSLPVSYARRGSQPSLSPEQSDESGRKARRDSLSPDSAAKDGFGLKGRRDSKSHLSPERRKRRDSKSHLSPERRGRRDSRTHLSPERSGGSDRDASPRRRLRRQSTSTTGGETRRNSRAPRSPDSSSTCSSRDPSPKAPPIRRQSTTEEILIARGFRRQSTTEEMIRCRNFRRQSSQSDEFTRSRGRRDSCAQIIDGTLATMTVETTSTFFDSSTQTEPSPLYDNNHYHEECLRCNSCGLNLTGPNQKRARRFKNQILCDLHFADVALMECSDFMQQLRSFKPQSLGCAVARRKSSTTLIFPLPPQACSDEFCEEFPHNLIPTPGYWIECSRQKITSDTIWDESESEHEIHEEEEDEEGGVRTRQRPMDSGLGHSEGCESSKRRDSADTYGGSGDKGLEAEDSAVVDLDEESPHKKTAIEDQWEKNQCFELTSVEQETYEKYFYGSEHWNYFTNDEDLGPVILSIKQETLNGRDQFRILVRAISYTVHGLIPASCVFADRYNREEVVRSLGKEVNLNPPLTLGQLPDTPEELLKLDQVFIKSELKVGVIYVKEGQYTEEEILDNNDNTPLFEEFLQILGDRVRLKGFDKYKGGLDTVHDLTGLYSVYTNWRSIEIMFHVSTQLPYEKHDPQKLQRKRHIGNDIVCVVFLEADNTNFSPACIKSHFLHTFILVRTSPRIKRRPTRYEVSVVTRDEVGAYKPYLWEQSVFDKGPMFREWLLTKIVNGERASYSAPKFARMQERTRSQMLEDIVANLQNHAETGQIPKPYRRGSWRPIGHMRPSSPLLDSVRDQFEDYDQLAKDFTRFFLNTEPNNNAMMFDVSFLVGQSKQKVRFIGVRAILGVRSRVFQEILYGISTGFGSPQVPVAEILARAVPSLHSPQKPKSSNFLQVPDIETPRPKSVPNSPMVKRAFSRLGTLTAGWGRSIRKQHSSSSSSSQQGTSAGGAAANLSVEDRKKWSSSQDCSNKDGKDHSKGKDGVPQIAVPRLSVCADAQKVDRAKLAQTEFSVIEFDPDTFRTLLDYLHTGSCPLTCANIPGLICAAEHYDLPELLQACFHHAKQFLRIEVVCTMLCSLENYYWRYTSASELVNMILAFVETKALQLFQSPDFLNLSESMVQMIMCRNLEVPEVRKFEAMLMWAKHRIKTKTSSKVDAKLEFKCTMERLARDLKLYRISPQELIKIVLPSKAIKNERILETLMFQANSGMYRIQESYLEACQQRLQKQDSRFSEWESFDYGL</sequence>
<feature type="region of interest" description="Disordered" evidence="4">
    <location>
        <begin position="1531"/>
        <end position="1584"/>
    </location>
</feature>
<feature type="compositionally biased region" description="Basic and acidic residues" evidence="4">
    <location>
        <begin position="355"/>
        <end position="367"/>
    </location>
</feature>
<feature type="compositionally biased region" description="Basic and acidic residues" evidence="4">
    <location>
        <begin position="629"/>
        <end position="639"/>
    </location>
</feature>
<feature type="compositionally biased region" description="Low complexity" evidence="4">
    <location>
        <begin position="1536"/>
        <end position="1553"/>
    </location>
</feature>
<dbReference type="PANTHER" id="PTHR15711">
    <property type="entry name" value="RAP GTPASE-ACTIVATING PROTEIN"/>
    <property type="match status" value="1"/>
</dbReference>
<feature type="compositionally biased region" description="Polar residues" evidence="4">
    <location>
        <begin position="466"/>
        <end position="485"/>
    </location>
</feature>
<feature type="compositionally biased region" description="Basic and acidic residues" evidence="4">
    <location>
        <begin position="982"/>
        <end position="993"/>
    </location>
</feature>
<dbReference type="Gene3D" id="3.30.710.10">
    <property type="entry name" value="Potassium Channel Kv1.1, Chain A"/>
    <property type="match status" value="1"/>
</dbReference>
<dbReference type="InterPro" id="IPR000210">
    <property type="entry name" value="BTB/POZ_dom"/>
</dbReference>
<feature type="region of interest" description="Disordered" evidence="4">
    <location>
        <begin position="947"/>
        <end position="1023"/>
    </location>
</feature>
<keyword evidence="3" id="KW-0175">Coiled coil</keyword>
<feature type="compositionally biased region" description="Low complexity" evidence="4">
    <location>
        <begin position="537"/>
        <end position="555"/>
    </location>
</feature>
<evidence type="ECO:0000256" key="4">
    <source>
        <dbReference type="SAM" id="MobiDB-lite"/>
    </source>
</evidence>
<dbReference type="Pfam" id="PF02145">
    <property type="entry name" value="Rap_GAP"/>
    <property type="match status" value="1"/>
</dbReference>
<proteinExistence type="predicted"/>
<dbReference type="GO" id="GO:0051056">
    <property type="term" value="P:regulation of small GTPase mediated signal transduction"/>
    <property type="evidence" value="ECO:0007669"/>
    <property type="project" value="InterPro"/>
</dbReference>
<comment type="caution">
    <text evidence="6">The sequence shown here is derived from an EMBL/GenBank/DDBJ whole genome shotgun (WGS) entry which is preliminary data.</text>
</comment>
<dbReference type="PROSITE" id="PS50085">
    <property type="entry name" value="RAPGAP"/>
    <property type="match status" value="1"/>
</dbReference>
<dbReference type="EMBL" id="CADEPI010000058">
    <property type="protein sequence ID" value="CAB3371103.1"/>
    <property type="molecule type" value="Genomic_DNA"/>
</dbReference>
<dbReference type="InterPro" id="IPR000331">
    <property type="entry name" value="Rap/Ran_GAP_dom"/>
</dbReference>
<feature type="compositionally biased region" description="Basic and acidic residues" evidence="4">
    <location>
        <begin position="1570"/>
        <end position="1582"/>
    </location>
</feature>
<dbReference type="InterPro" id="IPR035974">
    <property type="entry name" value="Rap/Ran-GAP_sf"/>
</dbReference>
<dbReference type="SMART" id="SM00225">
    <property type="entry name" value="BTB"/>
    <property type="match status" value="1"/>
</dbReference>
<dbReference type="PANTHER" id="PTHR15711:SF25">
    <property type="entry name" value="RADISH, ISOFORM I"/>
    <property type="match status" value="1"/>
</dbReference>
<evidence type="ECO:0000259" key="5">
    <source>
        <dbReference type="PROSITE" id="PS50085"/>
    </source>
</evidence>
<feature type="compositionally biased region" description="Acidic residues" evidence="4">
    <location>
        <begin position="947"/>
        <end position="964"/>
    </location>
</feature>
<name>A0A8S1CQG3_9INSE</name>
<feature type="compositionally biased region" description="Basic and acidic residues" evidence="4">
    <location>
        <begin position="293"/>
        <end position="302"/>
    </location>
</feature>
<feature type="region of interest" description="Disordered" evidence="4">
    <location>
        <begin position="278"/>
        <end position="755"/>
    </location>
</feature>
<dbReference type="SUPFAM" id="SSF111347">
    <property type="entry name" value="Rap/Ran-GAP"/>
    <property type="match status" value="1"/>
</dbReference>
<dbReference type="Proteomes" id="UP000494165">
    <property type="component" value="Unassembled WGS sequence"/>
</dbReference>
<feature type="domain" description="Rap-GAP" evidence="5">
    <location>
        <begin position="1138"/>
        <end position="1356"/>
    </location>
</feature>
<dbReference type="GO" id="GO:0005096">
    <property type="term" value="F:GTPase activator activity"/>
    <property type="evidence" value="ECO:0007669"/>
    <property type="project" value="UniProtKB-KW"/>
</dbReference>
<organism evidence="6 7">
    <name type="scientific">Cloeon dipterum</name>
    <dbReference type="NCBI Taxonomy" id="197152"/>
    <lineage>
        <taxon>Eukaryota</taxon>
        <taxon>Metazoa</taxon>
        <taxon>Ecdysozoa</taxon>
        <taxon>Arthropoda</taxon>
        <taxon>Hexapoda</taxon>
        <taxon>Insecta</taxon>
        <taxon>Pterygota</taxon>
        <taxon>Palaeoptera</taxon>
        <taxon>Ephemeroptera</taxon>
        <taxon>Pisciforma</taxon>
        <taxon>Baetidae</taxon>
        <taxon>Cloeon</taxon>
    </lineage>
</organism>
<keyword evidence="7" id="KW-1185">Reference proteome</keyword>
<evidence type="ECO:0000313" key="6">
    <source>
        <dbReference type="EMBL" id="CAB3371103.1"/>
    </source>
</evidence>
<dbReference type="OrthoDB" id="2499658at2759"/>
<dbReference type="FunFam" id="3.40.50.11210:FF:000002">
    <property type="entry name" value="Signal-induced proliferation-associated 1-like protein 1"/>
    <property type="match status" value="1"/>
</dbReference>
<feature type="compositionally biased region" description="Basic and acidic residues" evidence="4">
    <location>
        <begin position="653"/>
        <end position="664"/>
    </location>
</feature>
<feature type="compositionally biased region" description="Polar residues" evidence="4">
    <location>
        <begin position="1483"/>
        <end position="1494"/>
    </location>
</feature>
<feature type="compositionally biased region" description="Low complexity" evidence="4">
    <location>
        <begin position="726"/>
        <end position="739"/>
    </location>
</feature>
<feature type="compositionally biased region" description="Basic and acidic residues" evidence="4">
    <location>
        <begin position="384"/>
        <end position="403"/>
    </location>
</feature>
<dbReference type="Pfam" id="PF00651">
    <property type="entry name" value="BTB"/>
    <property type="match status" value="1"/>
</dbReference>
<dbReference type="Gene3D" id="6.10.140.210">
    <property type="match status" value="1"/>
</dbReference>
<evidence type="ECO:0000256" key="2">
    <source>
        <dbReference type="ARBA" id="ARBA00022553"/>
    </source>
</evidence>
<evidence type="ECO:0000256" key="3">
    <source>
        <dbReference type="ARBA" id="ARBA00023054"/>
    </source>
</evidence>